<dbReference type="InterPro" id="IPR057670">
    <property type="entry name" value="SH3_retrovirus"/>
</dbReference>
<keyword evidence="6" id="KW-1185">Reference proteome</keyword>
<dbReference type="GO" id="GO:0006508">
    <property type="term" value="P:proteolysis"/>
    <property type="evidence" value="ECO:0007669"/>
    <property type="project" value="UniProtKB-KW"/>
</dbReference>
<dbReference type="PANTHER" id="PTHR42648">
    <property type="entry name" value="TRANSPOSASE, PUTATIVE-RELATED"/>
    <property type="match status" value="1"/>
</dbReference>
<dbReference type="Proteomes" id="UP000604825">
    <property type="component" value="Unassembled WGS sequence"/>
</dbReference>
<dbReference type="Pfam" id="PF13976">
    <property type="entry name" value="gag_pre-integrs"/>
    <property type="match status" value="1"/>
</dbReference>
<dbReference type="Pfam" id="PF25597">
    <property type="entry name" value="SH3_retrovirus"/>
    <property type="match status" value="1"/>
</dbReference>
<dbReference type="OrthoDB" id="674974at2759"/>
<dbReference type="Pfam" id="PF22936">
    <property type="entry name" value="Pol_BBD"/>
    <property type="match status" value="1"/>
</dbReference>
<sequence>MWAIRHNLRILMRSWMVSEAKGEVMDRQEKRKDRKALSPIQLHLHNDILQQVLQEKTAIELWLKMESICMSKDLTNTILLSRDELTLAEVYEDLQTREKMKGDILIVLAGCVAGRDQWILDSACSFHLCSNRDWFNSYESVQSGDVMRMGDNNPREIMGIGSVQIKMHDGMIRTLKDVRHILGLAKNLISLNTRDAEGYKHSGSGGVCKVSKGSLIHMIGDMNSAKLYVLRGSTLHGSVTAATVSNDEPSKTNLWHMRLGHISELGMAELIKRDLLDSCIVGKIKFCEHCVFSKHKRIKFNASVHITKDTLDYVHANLWGPSCKPSYGGSRYMLTIIDDYSRKLRVFGCTAYAHVDNGKLEPRAIKCLFLGYGSEVKGYKLWNPETKKTFMSRSVVFNESVMFNDSLSIDVSLVGSD</sequence>
<feature type="domain" description="Retrovirus-related Pol polyprotein from transposon TNT 1-94-like beta-barrel" evidence="3">
    <location>
        <begin position="118"/>
        <end position="199"/>
    </location>
</feature>
<dbReference type="Pfam" id="PF14223">
    <property type="entry name" value="Retrotran_gag_2"/>
    <property type="match status" value="1"/>
</dbReference>
<gene>
    <name evidence="5" type="ORF">NCGR_LOCUS48085</name>
</gene>
<name>A0A811R3Z5_9POAL</name>
<evidence type="ECO:0000259" key="2">
    <source>
        <dbReference type="Pfam" id="PF13976"/>
    </source>
</evidence>
<dbReference type="InterPro" id="IPR025724">
    <property type="entry name" value="GAG-pre-integrase_dom"/>
</dbReference>
<comment type="caution">
    <text evidence="5">The sequence shown here is derived from an EMBL/GenBank/DDBJ whole genome shotgun (WGS) entry which is preliminary data.</text>
</comment>
<keyword evidence="1" id="KW-0645">Protease</keyword>
<accession>A0A811R3Z5</accession>
<dbReference type="AlphaFoldDB" id="A0A811R3Z5"/>
<dbReference type="GO" id="GO:0008233">
    <property type="term" value="F:peptidase activity"/>
    <property type="evidence" value="ECO:0007669"/>
    <property type="project" value="UniProtKB-KW"/>
</dbReference>
<evidence type="ECO:0000313" key="5">
    <source>
        <dbReference type="EMBL" id="CAD6264780.1"/>
    </source>
</evidence>
<protein>
    <recommendedName>
        <fullName evidence="7">GAG-pre-integrase domain-containing protein</fullName>
    </recommendedName>
</protein>
<evidence type="ECO:0000259" key="4">
    <source>
        <dbReference type="Pfam" id="PF25597"/>
    </source>
</evidence>
<evidence type="ECO:0000256" key="1">
    <source>
        <dbReference type="ARBA" id="ARBA00022670"/>
    </source>
</evidence>
<dbReference type="EMBL" id="CAJGYO010000013">
    <property type="protein sequence ID" value="CAD6264780.1"/>
    <property type="molecule type" value="Genomic_DNA"/>
</dbReference>
<proteinExistence type="predicted"/>
<organism evidence="5 6">
    <name type="scientific">Miscanthus lutarioriparius</name>
    <dbReference type="NCBI Taxonomy" id="422564"/>
    <lineage>
        <taxon>Eukaryota</taxon>
        <taxon>Viridiplantae</taxon>
        <taxon>Streptophyta</taxon>
        <taxon>Embryophyta</taxon>
        <taxon>Tracheophyta</taxon>
        <taxon>Spermatophyta</taxon>
        <taxon>Magnoliopsida</taxon>
        <taxon>Liliopsida</taxon>
        <taxon>Poales</taxon>
        <taxon>Poaceae</taxon>
        <taxon>PACMAD clade</taxon>
        <taxon>Panicoideae</taxon>
        <taxon>Andropogonodae</taxon>
        <taxon>Andropogoneae</taxon>
        <taxon>Saccharinae</taxon>
        <taxon>Miscanthus</taxon>
    </lineage>
</organism>
<dbReference type="InterPro" id="IPR054722">
    <property type="entry name" value="PolX-like_BBD"/>
</dbReference>
<feature type="domain" description="GAG-pre-integrase" evidence="2">
    <location>
        <begin position="226"/>
        <end position="295"/>
    </location>
</feature>
<dbReference type="InterPro" id="IPR039537">
    <property type="entry name" value="Retrotran_Ty1/copia-like"/>
</dbReference>
<feature type="domain" description="Retroviral polymerase SH3-like" evidence="4">
    <location>
        <begin position="349"/>
        <end position="407"/>
    </location>
</feature>
<dbReference type="PANTHER" id="PTHR42648:SF28">
    <property type="entry name" value="TRANSPOSON-ENCODED PROTEIN WITH RIBONUCLEASE H-LIKE AND RETROVIRUS ZINC FINGER-LIKE DOMAINS"/>
    <property type="match status" value="1"/>
</dbReference>
<evidence type="ECO:0000259" key="3">
    <source>
        <dbReference type="Pfam" id="PF22936"/>
    </source>
</evidence>
<reference evidence="5" key="1">
    <citation type="submission" date="2020-10" db="EMBL/GenBank/DDBJ databases">
        <authorList>
            <person name="Han B."/>
            <person name="Lu T."/>
            <person name="Zhao Q."/>
            <person name="Huang X."/>
            <person name="Zhao Y."/>
        </authorList>
    </citation>
    <scope>NUCLEOTIDE SEQUENCE</scope>
</reference>
<keyword evidence="1" id="KW-0378">Hydrolase</keyword>
<evidence type="ECO:0008006" key="7">
    <source>
        <dbReference type="Google" id="ProtNLM"/>
    </source>
</evidence>
<evidence type="ECO:0000313" key="6">
    <source>
        <dbReference type="Proteomes" id="UP000604825"/>
    </source>
</evidence>